<organism evidence="1 2">
    <name type="scientific">Paramuricea clavata</name>
    <name type="common">Red gorgonian</name>
    <name type="synonym">Violescent sea-whip</name>
    <dbReference type="NCBI Taxonomy" id="317549"/>
    <lineage>
        <taxon>Eukaryota</taxon>
        <taxon>Metazoa</taxon>
        <taxon>Cnidaria</taxon>
        <taxon>Anthozoa</taxon>
        <taxon>Octocorallia</taxon>
        <taxon>Malacalcyonacea</taxon>
        <taxon>Plexauridae</taxon>
        <taxon>Paramuricea</taxon>
    </lineage>
</organism>
<proteinExistence type="predicted"/>
<dbReference type="Proteomes" id="UP001152795">
    <property type="component" value="Unassembled WGS sequence"/>
</dbReference>
<gene>
    <name evidence="1" type="ORF">PACLA_8A035196</name>
</gene>
<accession>A0A6S7GYK3</accession>
<protein>
    <submittedName>
        <fullName evidence="1">Uncharacterized protein</fullName>
    </submittedName>
</protein>
<comment type="caution">
    <text evidence="1">The sequence shown here is derived from an EMBL/GenBank/DDBJ whole genome shotgun (WGS) entry which is preliminary data.</text>
</comment>
<keyword evidence="2" id="KW-1185">Reference proteome</keyword>
<sequence length="128" mass="14347">MTSSNHPDHIIANVFVRVQAEKEFKASQPTTSDTQQAHVSKLASSLPDFGNTVIPKQMLQVKEFGGERVRMETLSFLMQREIMKQFLKRTNLAPLSLQQLQERGGLLEKLLANMFGEKSTIANQSASD</sequence>
<evidence type="ECO:0000313" key="2">
    <source>
        <dbReference type="Proteomes" id="UP001152795"/>
    </source>
</evidence>
<name>A0A6S7GYK3_PARCT</name>
<dbReference type="AlphaFoldDB" id="A0A6S7GYK3"/>
<evidence type="ECO:0000313" key="1">
    <source>
        <dbReference type="EMBL" id="CAB3995246.1"/>
    </source>
</evidence>
<reference evidence="1" key="1">
    <citation type="submission" date="2020-04" db="EMBL/GenBank/DDBJ databases">
        <authorList>
            <person name="Alioto T."/>
            <person name="Alioto T."/>
            <person name="Gomez Garrido J."/>
        </authorList>
    </citation>
    <scope>NUCLEOTIDE SEQUENCE</scope>
    <source>
        <strain evidence="1">A484AB</strain>
    </source>
</reference>
<dbReference type="EMBL" id="CACRXK020002627">
    <property type="protein sequence ID" value="CAB3995246.1"/>
    <property type="molecule type" value="Genomic_DNA"/>
</dbReference>